<organism evidence="1 2">
    <name type="scientific">Amycolatopsis rubida</name>
    <dbReference type="NCBI Taxonomy" id="112413"/>
    <lineage>
        <taxon>Bacteria</taxon>
        <taxon>Bacillati</taxon>
        <taxon>Actinomycetota</taxon>
        <taxon>Actinomycetes</taxon>
        <taxon>Pseudonocardiales</taxon>
        <taxon>Pseudonocardiaceae</taxon>
        <taxon>Amycolatopsis</taxon>
    </lineage>
</organism>
<dbReference type="EMBL" id="FOWC01000002">
    <property type="protein sequence ID" value="SFO60412.1"/>
    <property type="molecule type" value="Genomic_DNA"/>
</dbReference>
<protein>
    <submittedName>
        <fullName evidence="1">Uncharacterized protein</fullName>
    </submittedName>
</protein>
<dbReference type="RefSeq" id="WP_093573070.1">
    <property type="nucleotide sequence ID" value="NZ_FOWC01000002.1"/>
</dbReference>
<dbReference type="Proteomes" id="UP000199137">
    <property type="component" value="Unassembled WGS sequence"/>
</dbReference>
<sequence>MSVTLSGSLPADDRNGIARIAAALVDNPESAHLIVALVDCTKITTKVESGDVVPTARIRAIEGFEGHTADAKELRRLLRRAYERRTGRVELPLEMEKAFDDIDGRTDA</sequence>
<evidence type="ECO:0000313" key="2">
    <source>
        <dbReference type="Proteomes" id="UP000199137"/>
    </source>
</evidence>
<proteinExistence type="predicted"/>
<name>A0A1I5IIX4_9PSEU</name>
<reference evidence="1 2" key="1">
    <citation type="submission" date="2016-10" db="EMBL/GenBank/DDBJ databases">
        <authorList>
            <person name="de Groot N.N."/>
        </authorList>
    </citation>
    <scope>NUCLEOTIDE SEQUENCE [LARGE SCALE GENOMIC DNA]</scope>
    <source>
        <strain evidence="1 2">DSM 44637</strain>
    </source>
</reference>
<dbReference type="STRING" id="112413.SAMN05421854_102495"/>
<gene>
    <name evidence="1" type="ORF">SAMN05421854_102495</name>
</gene>
<accession>A0A1I5IIX4</accession>
<dbReference type="AlphaFoldDB" id="A0A1I5IIX4"/>
<dbReference type="OrthoDB" id="5120385at2"/>
<evidence type="ECO:0000313" key="1">
    <source>
        <dbReference type="EMBL" id="SFO60412.1"/>
    </source>
</evidence>